<protein>
    <recommendedName>
        <fullName evidence="3">DUF1905 domain-containing protein</fullName>
    </recommendedName>
</protein>
<proteinExistence type="predicted"/>
<evidence type="ECO:0008006" key="3">
    <source>
        <dbReference type="Google" id="ProtNLM"/>
    </source>
</evidence>
<reference evidence="2" key="1">
    <citation type="journal article" date="2019" name="Int. J. Syst. Evol. Microbiol.">
        <title>The Global Catalogue of Microorganisms (GCM) 10K type strain sequencing project: providing services to taxonomists for standard genome sequencing and annotation.</title>
        <authorList>
            <consortium name="The Broad Institute Genomics Platform"/>
            <consortium name="The Broad Institute Genome Sequencing Center for Infectious Disease"/>
            <person name="Wu L."/>
            <person name="Ma J."/>
        </authorList>
    </citation>
    <scope>NUCLEOTIDE SEQUENCE [LARGE SCALE GENOMIC DNA]</scope>
    <source>
        <strain evidence="2">JCM 18657</strain>
    </source>
</reference>
<comment type="caution">
    <text evidence="1">The sequence shown here is derived from an EMBL/GenBank/DDBJ whole genome shotgun (WGS) entry which is preliminary data.</text>
</comment>
<dbReference type="Gene3D" id="3.40.50.300">
    <property type="entry name" value="P-loop containing nucleotide triphosphate hydrolases"/>
    <property type="match status" value="1"/>
</dbReference>
<accession>A0ABW2V0H5</accession>
<evidence type="ECO:0000313" key="2">
    <source>
        <dbReference type="Proteomes" id="UP001596528"/>
    </source>
</evidence>
<dbReference type="Proteomes" id="UP001596528">
    <property type="component" value="Unassembled WGS sequence"/>
</dbReference>
<gene>
    <name evidence="1" type="ORF">ACFQWB_06830</name>
</gene>
<sequence length="55" mass="6089">MLGYLVRHYDGTVIVPMTVVDPRYFAEIAGKLRGDGAAFVWSRTAEVRSGKSWTG</sequence>
<keyword evidence="2" id="KW-1185">Reference proteome</keyword>
<name>A0ABW2V0H5_9BACL</name>
<dbReference type="InterPro" id="IPR027417">
    <property type="entry name" value="P-loop_NTPase"/>
</dbReference>
<dbReference type="EMBL" id="JBHTGQ010000015">
    <property type="protein sequence ID" value="MFC7749652.1"/>
    <property type="molecule type" value="Genomic_DNA"/>
</dbReference>
<organism evidence="1 2">
    <name type="scientific">Paenibacillus thermoaerophilus</name>
    <dbReference type="NCBI Taxonomy" id="1215385"/>
    <lineage>
        <taxon>Bacteria</taxon>
        <taxon>Bacillati</taxon>
        <taxon>Bacillota</taxon>
        <taxon>Bacilli</taxon>
        <taxon>Bacillales</taxon>
        <taxon>Paenibacillaceae</taxon>
        <taxon>Paenibacillus</taxon>
    </lineage>
</organism>
<evidence type="ECO:0000313" key="1">
    <source>
        <dbReference type="EMBL" id="MFC7749652.1"/>
    </source>
</evidence>
<dbReference type="RefSeq" id="WP_170209545.1">
    <property type="nucleotide sequence ID" value="NZ_JBHTGQ010000015.1"/>
</dbReference>